<evidence type="ECO:0000313" key="9">
    <source>
        <dbReference type="EMBL" id="TSP12102.1"/>
    </source>
</evidence>
<reference evidence="10" key="3">
    <citation type="submission" date="2022-05" db="EMBL/GenBank/DDBJ databases">
        <authorList>
            <person name="Kunte H.-J."/>
        </authorList>
    </citation>
    <scope>NUCLEOTIDE SEQUENCE</scope>
    <source>
        <strain evidence="10">G5</strain>
    </source>
</reference>
<reference evidence="10" key="2">
    <citation type="journal article" date="2022" name="Microbiol. Resour. Announc.">
        <title>Genome Sequence of Cupriavidus campinensis Strain G5, a Member of a Bacterial Consortium Capable of Polyethylene Degradation.</title>
        <authorList>
            <person name="Schneider B."/>
            <person name="Pfeiffer F."/>
            <person name="Dyall-Smith M."/>
            <person name="Kunte H.J."/>
        </authorList>
    </citation>
    <scope>NUCLEOTIDE SEQUENCE</scope>
    <source>
        <strain evidence="10">G5</strain>
    </source>
</reference>
<evidence type="ECO:0000256" key="6">
    <source>
        <dbReference type="ARBA" id="ARBA00023136"/>
    </source>
</evidence>
<evidence type="ECO:0000313" key="12">
    <source>
        <dbReference type="Proteomes" id="UP001056132"/>
    </source>
</evidence>
<evidence type="ECO:0000313" key="11">
    <source>
        <dbReference type="Proteomes" id="UP000318943"/>
    </source>
</evidence>
<keyword evidence="6 7" id="KW-0472">Membrane</keyword>
<dbReference type="SUPFAM" id="SSF82861">
    <property type="entry name" value="Mechanosensitive channel protein MscS (YggB), transmembrane region"/>
    <property type="match status" value="1"/>
</dbReference>
<sequence>MDTSSLQSIRELIIGYATVFGVKILAALAFWVIGRWLIHFVVRLVQNSLGRQKVDPTLLRYVGSIVTVTLNVVLVIGILGYFGIQTTTFAALIAAAGVAIGMAWSGLMSNFAAGAFLVVLRPFKVGDFVTIGGVTGTVREIGLFATTLDTPDNVLTVVGNNKIFSDTIQNFTANAYRRVELKAQLAGSTDAAAAVALLKERIGAIPNVLAEPPVDVEILEFTLVGPVLAVRPHCHNDHYWQVYFDTNRVIRESFGQAGFAAPMPAQMVVMQPAPAMPIAPAAPANQAA</sequence>
<organism evidence="10 12">
    <name type="scientific">Cupriavidus campinensis</name>
    <dbReference type="NCBI Taxonomy" id="151783"/>
    <lineage>
        <taxon>Bacteria</taxon>
        <taxon>Pseudomonadati</taxon>
        <taxon>Pseudomonadota</taxon>
        <taxon>Betaproteobacteria</taxon>
        <taxon>Burkholderiales</taxon>
        <taxon>Burkholderiaceae</taxon>
        <taxon>Cupriavidus</taxon>
    </lineage>
</organism>
<comment type="subcellular location">
    <subcellularLocation>
        <location evidence="7">Cell inner membrane</location>
        <topology evidence="7">Multi-pass membrane protein</topology>
    </subcellularLocation>
    <subcellularLocation>
        <location evidence="1">Cell membrane</location>
        <topology evidence="1">Multi-pass membrane protein</topology>
    </subcellularLocation>
</comment>
<dbReference type="InterPro" id="IPR006685">
    <property type="entry name" value="MscS_channel_2nd"/>
</dbReference>
<feature type="transmembrane region" description="Helical" evidence="7">
    <location>
        <begin position="90"/>
        <end position="120"/>
    </location>
</feature>
<evidence type="ECO:0000256" key="7">
    <source>
        <dbReference type="RuleBase" id="RU369025"/>
    </source>
</evidence>
<keyword evidence="7" id="KW-0997">Cell inner membrane</keyword>
<keyword evidence="11" id="KW-1185">Reference proteome</keyword>
<evidence type="ECO:0000256" key="2">
    <source>
        <dbReference type="ARBA" id="ARBA00008017"/>
    </source>
</evidence>
<dbReference type="SUPFAM" id="SSF82689">
    <property type="entry name" value="Mechanosensitive channel protein MscS (YggB), C-terminal domain"/>
    <property type="match status" value="1"/>
</dbReference>
<evidence type="ECO:0000259" key="8">
    <source>
        <dbReference type="Pfam" id="PF00924"/>
    </source>
</evidence>
<dbReference type="Pfam" id="PF00924">
    <property type="entry name" value="MS_channel_2nd"/>
    <property type="match status" value="1"/>
</dbReference>
<dbReference type="KEGG" id="ccam:M5D45_24310"/>
<dbReference type="GO" id="GO:0008381">
    <property type="term" value="F:mechanosensitive monoatomic ion channel activity"/>
    <property type="evidence" value="ECO:0007669"/>
    <property type="project" value="InterPro"/>
</dbReference>
<dbReference type="AlphaFoldDB" id="A0AAE9I537"/>
<feature type="transmembrane region" description="Helical" evidence="7">
    <location>
        <begin position="12"/>
        <end position="38"/>
    </location>
</feature>
<dbReference type="Gene3D" id="1.10.287.1260">
    <property type="match status" value="1"/>
</dbReference>
<dbReference type="Proteomes" id="UP000318943">
    <property type="component" value="Unassembled WGS sequence"/>
</dbReference>
<dbReference type="InterPro" id="IPR010920">
    <property type="entry name" value="LSM_dom_sf"/>
</dbReference>
<evidence type="ECO:0000256" key="5">
    <source>
        <dbReference type="ARBA" id="ARBA00022989"/>
    </source>
</evidence>
<evidence type="ECO:0000313" key="10">
    <source>
        <dbReference type="EMBL" id="URF06247.1"/>
    </source>
</evidence>
<dbReference type="EMBL" id="VCIZ01000007">
    <property type="protein sequence ID" value="TSP12102.1"/>
    <property type="molecule type" value="Genomic_DNA"/>
</dbReference>
<comment type="subunit">
    <text evidence="7">Homoheptamer.</text>
</comment>
<dbReference type="PANTHER" id="PTHR30221:SF3">
    <property type="entry name" value="SMALL-CONDUCTANCE MECHANOSENSITIVE CHANNEL"/>
    <property type="match status" value="1"/>
</dbReference>
<comment type="function">
    <text evidence="7">Mechanosensitive channel that participates in the regulation of osmotic pressure changes within the cell, opening in response to stretch forces in the membrane lipid bilayer, without the need for other proteins. Contributes to normal resistance to hypoosmotic shock. Forms an ion channel of 1.0 nanosiemens conductance with a slight preference for anions.</text>
</comment>
<keyword evidence="5 7" id="KW-1133">Transmembrane helix</keyword>
<dbReference type="InterPro" id="IPR011014">
    <property type="entry name" value="MscS_channel_TM-2"/>
</dbReference>
<dbReference type="Gene3D" id="2.30.30.60">
    <property type="match status" value="1"/>
</dbReference>
<evidence type="ECO:0000256" key="4">
    <source>
        <dbReference type="ARBA" id="ARBA00022692"/>
    </source>
</evidence>
<name>A0AAE9I537_9BURK</name>
<dbReference type="Proteomes" id="UP001056132">
    <property type="component" value="Chromosome 2"/>
</dbReference>
<keyword evidence="7" id="KW-0813">Transport</keyword>
<dbReference type="GO" id="GO:0005886">
    <property type="term" value="C:plasma membrane"/>
    <property type="evidence" value="ECO:0007669"/>
    <property type="project" value="UniProtKB-SubCell"/>
</dbReference>
<feature type="transmembrane region" description="Helical" evidence="7">
    <location>
        <begin position="58"/>
        <end position="84"/>
    </location>
</feature>
<keyword evidence="7" id="KW-0406">Ion transport</keyword>
<protein>
    <recommendedName>
        <fullName evidence="7">Small-conductance mechanosensitive channel</fullName>
    </recommendedName>
</protein>
<dbReference type="PANTHER" id="PTHR30221">
    <property type="entry name" value="SMALL-CONDUCTANCE MECHANOSENSITIVE CHANNEL"/>
    <property type="match status" value="1"/>
</dbReference>
<gene>
    <name evidence="9" type="ORF">FGG12_13870</name>
    <name evidence="10" type="ORF">M5D45_24310</name>
</gene>
<dbReference type="InterPro" id="IPR011066">
    <property type="entry name" value="MscS_channel_C_sf"/>
</dbReference>
<comment type="similarity">
    <text evidence="2 7">Belongs to the MscS (TC 1.A.23) family.</text>
</comment>
<proteinExistence type="inferred from homology"/>
<evidence type="ECO:0000256" key="3">
    <source>
        <dbReference type="ARBA" id="ARBA00022475"/>
    </source>
</evidence>
<keyword evidence="3" id="KW-1003">Cell membrane</keyword>
<dbReference type="InterPro" id="IPR023408">
    <property type="entry name" value="MscS_beta-dom_sf"/>
</dbReference>
<keyword evidence="7" id="KW-0407">Ion channel</keyword>
<dbReference type="Gene3D" id="3.30.70.100">
    <property type="match status" value="1"/>
</dbReference>
<comment type="caution">
    <text evidence="7">Lacks conserved residue(s) required for the propagation of feature annotation.</text>
</comment>
<accession>A0AAE9I537</accession>
<dbReference type="RefSeq" id="WP_144198254.1">
    <property type="nucleotide sequence ID" value="NZ_CP097331.1"/>
</dbReference>
<dbReference type="EMBL" id="CP097331">
    <property type="protein sequence ID" value="URF06247.1"/>
    <property type="molecule type" value="Genomic_DNA"/>
</dbReference>
<dbReference type="InterPro" id="IPR045275">
    <property type="entry name" value="MscS_archaea/bacteria_type"/>
</dbReference>
<evidence type="ECO:0000256" key="1">
    <source>
        <dbReference type="ARBA" id="ARBA00004651"/>
    </source>
</evidence>
<dbReference type="SUPFAM" id="SSF50182">
    <property type="entry name" value="Sm-like ribonucleoproteins"/>
    <property type="match status" value="1"/>
</dbReference>
<feature type="domain" description="Mechanosensitive ion channel MscS" evidence="8">
    <location>
        <begin position="107"/>
        <end position="172"/>
    </location>
</feature>
<reference evidence="9 11" key="1">
    <citation type="submission" date="2019-05" db="EMBL/GenBank/DDBJ databases">
        <title>Whole genome sequence analysis of Cupriavidus campinensis S14E4C strain.</title>
        <authorList>
            <person name="Abbaszade G."/>
            <person name="Szabo A."/>
            <person name="Toumi M."/>
            <person name="Toth E."/>
        </authorList>
    </citation>
    <scope>NUCLEOTIDE SEQUENCE [LARGE SCALE GENOMIC DNA]</scope>
    <source>
        <strain evidence="9 11">S14E4C</strain>
    </source>
</reference>
<keyword evidence="4 7" id="KW-0812">Transmembrane</keyword>